<dbReference type="CDD" id="cd00086">
    <property type="entry name" value="homeodomain"/>
    <property type="match status" value="1"/>
</dbReference>
<dbReference type="InterPro" id="IPR051306">
    <property type="entry name" value="Homeobox_regulator"/>
</dbReference>
<dbReference type="FunFam" id="1.10.10.60:FF:000312">
    <property type="entry name" value="Mix-type homeobox gene 1"/>
    <property type="match status" value="1"/>
</dbReference>
<feature type="domain" description="Homeobox" evidence="10">
    <location>
        <begin position="94"/>
        <end position="154"/>
    </location>
</feature>
<dbReference type="PROSITE" id="PS00027">
    <property type="entry name" value="HOMEOBOX_1"/>
    <property type="match status" value="1"/>
</dbReference>
<comment type="subcellular location">
    <subcellularLocation>
        <location evidence="1 7 8">Nucleus</location>
    </subcellularLocation>
</comment>
<evidence type="ECO:0000256" key="9">
    <source>
        <dbReference type="SAM" id="MobiDB-lite"/>
    </source>
</evidence>
<dbReference type="PANTHER" id="PTHR46123">
    <property type="entry name" value="MIX-TYPE HOMEOBOX GENE 1-RELATED"/>
    <property type="match status" value="1"/>
</dbReference>
<dbReference type="RefSeq" id="NP_001081294.1">
    <property type="nucleotide sequence ID" value="NM_001087825.1"/>
</dbReference>
<evidence type="ECO:0000256" key="5">
    <source>
        <dbReference type="ARBA" id="ARBA00023155"/>
    </source>
</evidence>
<gene>
    <name evidence="13" type="primary">mix1.S</name>
    <name evidence="11" type="ORF">XELAEV_18028628mg</name>
</gene>
<proteinExistence type="inferred from homology"/>
<evidence type="ECO:0000256" key="4">
    <source>
        <dbReference type="ARBA" id="ARBA00023125"/>
    </source>
</evidence>
<dbReference type="Xenbase" id="XB-GENE-865559">
    <property type="gene designation" value="mix1.S"/>
</dbReference>
<reference evidence="12" key="1">
    <citation type="journal article" date="2016" name="Nature">
        <title>Genome evolution in the allotetraploid frog Xenopus laevis.</title>
        <authorList>
            <person name="Session A.M."/>
            <person name="Uno Y."/>
            <person name="Kwon T."/>
            <person name="Chapman J.A."/>
            <person name="Toyoda A."/>
            <person name="Takahashi S."/>
            <person name="Fukui A."/>
            <person name="Hikosaka A."/>
            <person name="Suzuki A."/>
            <person name="Kondo M."/>
            <person name="van Heeringen S.J."/>
            <person name="Quigley I."/>
            <person name="Heinz S."/>
            <person name="Ogino H."/>
            <person name="Ochi H."/>
            <person name="Hellsten U."/>
            <person name="Lyons J.B."/>
            <person name="Simakov O."/>
            <person name="Putnam N."/>
            <person name="Stites J."/>
            <person name="Kuroki Y."/>
            <person name="Tanaka T."/>
            <person name="Michiue T."/>
            <person name="Watanabe M."/>
            <person name="Bogdanovic O."/>
            <person name="Lister R."/>
            <person name="Georgiou G."/>
            <person name="Paranjpe S.S."/>
            <person name="van Kruijsbergen I."/>
            <person name="Shu S."/>
            <person name="Carlson J."/>
            <person name="Kinoshita T."/>
            <person name="Ohta Y."/>
            <person name="Mawaribuchi S."/>
            <person name="Jenkins J."/>
            <person name="Grimwood J."/>
            <person name="Schmutz J."/>
            <person name="Mitros T."/>
            <person name="Mozaffari S.V."/>
            <person name="Suzuki Y."/>
            <person name="Haramoto Y."/>
            <person name="Yamamoto T.S."/>
            <person name="Takagi C."/>
            <person name="Heald R."/>
            <person name="Miller K."/>
            <person name="Haudenschild C."/>
            <person name="Kitzman J."/>
            <person name="Nakayama T."/>
            <person name="Izutsu Y."/>
            <person name="Robert J."/>
            <person name="Fortriede J."/>
            <person name="Burns K."/>
            <person name="Lotay V."/>
            <person name="Karimi K."/>
            <person name="Yasuoka Y."/>
            <person name="Dichmann D.S."/>
            <person name="Flajnik M.F."/>
            <person name="Houston D.W."/>
            <person name="Shendure J."/>
            <person name="DuPasquier L."/>
            <person name="Vize P.D."/>
            <person name="Zorn A.M."/>
            <person name="Ito M."/>
            <person name="Marcotte E.M."/>
            <person name="Wallingford J.B."/>
            <person name="Ito Y."/>
            <person name="Asashima M."/>
            <person name="Ueno N."/>
            <person name="Matsuda Y."/>
            <person name="Veenstra G.J."/>
            <person name="Fujiyama A."/>
            <person name="Harland R.M."/>
            <person name="Taira M."/>
            <person name="Rokhsar D.S."/>
        </authorList>
    </citation>
    <scope>NUCLEOTIDE SEQUENCE [LARGE SCALE GENOMIC DNA]</scope>
    <source>
        <strain evidence="12">J</strain>
    </source>
</reference>
<dbReference type="AGR" id="Xenbase:XB-GENE-865559"/>
<feature type="compositionally biased region" description="Basic and acidic residues" evidence="9">
    <location>
        <begin position="70"/>
        <end position="82"/>
    </location>
</feature>
<name>A0A974HHC4_XENLA</name>
<comment type="similarity">
    <text evidence="2">Belongs to the paired homeobox family.</text>
</comment>
<dbReference type="Proteomes" id="UP000694892">
    <property type="component" value="Chromosome 5S"/>
</dbReference>
<evidence type="ECO:0000313" key="12">
    <source>
        <dbReference type="Proteomes" id="UP000694892"/>
    </source>
</evidence>
<dbReference type="SMR" id="A0A974HHC4"/>
<keyword evidence="5 7" id="KW-0371">Homeobox</keyword>
<dbReference type="GO" id="GO:0005634">
    <property type="term" value="C:nucleus"/>
    <property type="evidence" value="ECO:0007669"/>
    <property type="project" value="UniProtKB-SubCell"/>
</dbReference>
<evidence type="ECO:0000256" key="6">
    <source>
        <dbReference type="ARBA" id="ARBA00023242"/>
    </source>
</evidence>
<dbReference type="Pfam" id="PF00046">
    <property type="entry name" value="Homeodomain"/>
    <property type="match status" value="1"/>
</dbReference>
<dbReference type="OMA" id="WEENVAS"/>
<dbReference type="GO" id="GO:0000977">
    <property type="term" value="F:RNA polymerase II transcription regulatory region sequence-specific DNA binding"/>
    <property type="evidence" value="ECO:0007669"/>
    <property type="project" value="TreeGrafter"/>
</dbReference>
<keyword evidence="4 7" id="KW-0238">DNA-binding</keyword>
<evidence type="ECO:0000256" key="8">
    <source>
        <dbReference type="RuleBase" id="RU000682"/>
    </source>
</evidence>
<dbReference type="PANTHER" id="PTHR46123:SF10">
    <property type="entry name" value="HOMEOBOX PROTEIN MIX.2"/>
    <property type="match status" value="1"/>
</dbReference>
<dbReference type="PROSITE" id="PS50071">
    <property type="entry name" value="HOMEOBOX_2"/>
    <property type="match status" value="1"/>
</dbReference>
<dbReference type="InterPro" id="IPR017970">
    <property type="entry name" value="Homeobox_CS"/>
</dbReference>
<dbReference type="KEGG" id="xla:397759"/>
<sequence length="377" mass="42250">MDGFSQQLEDLYPSCFSPCPSPLGFSEPVIQPFAMNLAPAAQKDFQQHPNRREVTKIPGAGEQSPVQNVRPKDAINPKEADPRSPTADASLVPASQRRKRTFFTQAQLDILEQFFQTNMYPDIHHREELARHIYIPESRIQVWFQNRRAKVRRQGAKATKPILAGHHYSGTSGANRAMFPSAPAPNSSSHQMTTSRAQVQPLKESQMNMFHQNQGFLPYPDSSCNVSRQRFLMSQPTPGAYHLPQASSNVYNQNVKSQNPLWNQQTTNRVYTNMMETVLDLSRRPSQQMPVQPMLMNSFQTNKNIKPEVYTTSPQIPVSTTSSQVSLFANQEPCHMSTTQGGTYGQISPISDSGVSDTSPEPSSDWEENVASVLLNL</sequence>
<feature type="DNA-binding region" description="Homeobox" evidence="7">
    <location>
        <begin position="96"/>
        <end position="155"/>
    </location>
</feature>
<keyword evidence="6 7" id="KW-0539">Nucleus</keyword>
<dbReference type="InterPro" id="IPR009057">
    <property type="entry name" value="Homeodomain-like_sf"/>
</dbReference>
<dbReference type="CTD" id="397759"/>
<evidence type="ECO:0000313" key="13">
    <source>
        <dbReference type="Xenbase" id="XB-GENE-865559"/>
    </source>
</evidence>
<evidence type="ECO:0000256" key="2">
    <source>
        <dbReference type="ARBA" id="ARBA00005733"/>
    </source>
</evidence>
<dbReference type="EMBL" id="CM004475">
    <property type="protein sequence ID" value="OCT77536.1"/>
    <property type="molecule type" value="Genomic_DNA"/>
</dbReference>
<feature type="compositionally biased region" description="Polar residues" evidence="9">
    <location>
        <begin position="336"/>
        <end position="362"/>
    </location>
</feature>
<evidence type="ECO:0000256" key="3">
    <source>
        <dbReference type="ARBA" id="ARBA00022473"/>
    </source>
</evidence>
<accession>A0A974HHC4</accession>
<dbReference type="SMART" id="SM00389">
    <property type="entry name" value="HOX"/>
    <property type="match status" value="1"/>
</dbReference>
<evidence type="ECO:0000259" key="10">
    <source>
        <dbReference type="PROSITE" id="PS50071"/>
    </source>
</evidence>
<dbReference type="AlphaFoldDB" id="A0A974HHC4"/>
<dbReference type="GeneID" id="397759"/>
<evidence type="ECO:0000313" key="11">
    <source>
        <dbReference type="EMBL" id="OCT77536.1"/>
    </source>
</evidence>
<dbReference type="SUPFAM" id="SSF46689">
    <property type="entry name" value="Homeodomain-like"/>
    <property type="match status" value="1"/>
</dbReference>
<organism evidence="11 12">
    <name type="scientific">Xenopus laevis</name>
    <name type="common">African clawed frog</name>
    <dbReference type="NCBI Taxonomy" id="8355"/>
    <lineage>
        <taxon>Eukaryota</taxon>
        <taxon>Metazoa</taxon>
        <taxon>Chordata</taxon>
        <taxon>Craniata</taxon>
        <taxon>Vertebrata</taxon>
        <taxon>Euteleostomi</taxon>
        <taxon>Amphibia</taxon>
        <taxon>Batrachia</taxon>
        <taxon>Anura</taxon>
        <taxon>Pipoidea</taxon>
        <taxon>Pipidae</taxon>
        <taxon>Xenopodinae</taxon>
        <taxon>Xenopus</taxon>
        <taxon>Xenopus</taxon>
    </lineage>
</organism>
<evidence type="ECO:0000256" key="7">
    <source>
        <dbReference type="PROSITE-ProRule" id="PRU00108"/>
    </source>
</evidence>
<feature type="region of interest" description="Disordered" evidence="9">
    <location>
        <begin position="334"/>
        <end position="369"/>
    </location>
</feature>
<evidence type="ECO:0000256" key="1">
    <source>
        <dbReference type="ARBA" id="ARBA00004123"/>
    </source>
</evidence>
<dbReference type="OrthoDB" id="6159439at2759"/>
<dbReference type="GO" id="GO:0000981">
    <property type="term" value="F:DNA-binding transcription factor activity, RNA polymerase II-specific"/>
    <property type="evidence" value="ECO:0007669"/>
    <property type="project" value="InterPro"/>
</dbReference>
<keyword evidence="3" id="KW-0217">Developmental protein</keyword>
<protein>
    <recommendedName>
        <fullName evidence="10">Homeobox domain-containing protein</fullName>
    </recommendedName>
</protein>
<dbReference type="InterPro" id="IPR001356">
    <property type="entry name" value="HD"/>
</dbReference>
<feature type="region of interest" description="Disordered" evidence="9">
    <location>
        <begin position="41"/>
        <end position="93"/>
    </location>
</feature>
<dbReference type="Gene3D" id="1.10.10.60">
    <property type="entry name" value="Homeodomain-like"/>
    <property type="match status" value="1"/>
</dbReference>